<gene>
    <name evidence="1" type="ORF">CK203_048514</name>
</gene>
<evidence type="ECO:0000313" key="1">
    <source>
        <dbReference type="EMBL" id="RVW64571.1"/>
    </source>
</evidence>
<protein>
    <submittedName>
        <fullName evidence="1">Uncharacterized protein</fullName>
    </submittedName>
</protein>
<dbReference type="AlphaFoldDB" id="A0A438FX90"/>
<comment type="caution">
    <text evidence="1">The sequence shown here is derived from an EMBL/GenBank/DDBJ whole genome shotgun (WGS) entry which is preliminary data.</text>
</comment>
<accession>A0A438FX90</accession>
<organism evidence="1 2">
    <name type="scientific">Vitis vinifera</name>
    <name type="common">Grape</name>
    <dbReference type="NCBI Taxonomy" id="29760"/>
    <lineage>
        <taxon>Eukaryota</taxon>
        <taxon>Viridiplantae</taxon>
        <taxon>Streptophyta</taxon>
        <taxon>Embryophyta</taxon>
        <taxon>Tracheophyta</taxon>
        <taxon>Spermatophyta</taxon>
        <taxon>Magnoliopsida</taxon>
        <taxon>eudicotyledons</taxon>
        <taxon>Gunneridae</taxon>
        <taxon>Pentapetalae</taxon>
        <taxon>rosids</taxon>
        <taxon>Vitales</taxon>
        <taxon>Vitaceae</taxon>
        <taxon>Viteae</taxon>
        <taxon>Vitis</taxon>
    </lineage>
</organism>
<dbReference type="EMBL" id="QGNW01000718">
    <property type="protein sequence ID" value="RVW64571.1"/>
    <property type="molecule type" value="Genomic_DNA"/>
</dbReference>
<evidence type="ECO:0000313" key="2">
    <source>
        <dbReference type="Proteomes" id="UP000288805"/>
    </source>
</evidence>
<name>A0A438FX90_VITVI</name>
<dbReference type="Proteomes" id="UP000288805">
    <property type="component" value="Unassembled WGS sequence"/>
</dbReference>
<sequence length="57" mass="6502">MHFDDIVMNDVANPKIKDQEYCSHNQCNLKSPSRIKLSKLQKHPGHYLNSGCCQACL</sequence>
<reference evidence="1 2" key="1">
    <citation type="journal article" date="2018" name="PLoS Genet.">
        <title>Population sequencing reveals clonal diversity and ancestral inbreeding in the grapevine cultivar Chardonnay.</title>
        <authorList>
            <person name="Roach M.J."/>
            <person name="Johnson D.L."/>
            <person name="Bohlmann J."/>
            <person name="van Vuuren H.J."/>
            <person name="Jones S.J."/>
            <person name="Pretorius I.S."/>
            <person name="Schmidt S.A."/>
            <person name="Borneman A.R."/>
        </authorList>
    </citation>
    <scope>NUCLEOTIDE SEQUENCE [LARGE SCALE GENOMIC DNA]</scope>
    <source>
        <strain evidence="2">cv. Chardonnay</strain>
        <tissue evidence="1">Leaf</tissue>
    </source>
</reference>
<proteinExistence type="predicted"/>